<feature type="domain" description="Carboxymuconolactone decarboxylase-like" evidence="1">
    <location>
        <begin position="12"/>
        <end position="94"/>
    </location>
</feature>
<dbReference type="Gene3D" id="1.20.1290.10">
    <property type="entry name" value="AhpD-like"/>
    <property type="match status" value="1"/>
</dbReference>
<sequence>MQPRFDFAKASPESYKAVFALEQYIRNCGLEPRHIHLLKLRASQINGCAYCVDMHVKEARHDGFSEQWINLVCAWRESPLYDARERALLEWTEAVTNVAQTGVPNTSYEEIRKHFSDEEVVKITTAIGTINVWNRLCVSFRSQHPIDEPAQAA</sequence>
<dbReference type="Pfam" id="PF02627">
    <property type="entry name" value="CMD"/>
    <property type="match status" value="1"/>
</dbReference>
<dbReference type="PANTHER" id="PTHR34846:SF10">
    <property type="entry name" value="CYTOPLASMIC PROTEIN"/>
    <property type="match status" value="1"/>
</dbReference>
<dbReference type="SUPFAM" id="SSF69118">
    <property type="entry name" value="AhpD-like"/>
    <property type="match status" value="1"/>
</dbReference>
<keyword evidence="3" id="KW-1185">Reference proteome</keyword>
<dbReference type="InterPro" id="IPR029032">
    <property type="entry name" value="AhpD-like"/>
</dbReference>
<organism evidence="2 3">
    <name type="scientific">Ciceribacter ferrooxidans</name>
    <dbReference type="NCBI Taxonomy" id="2509717"/>
    <lineage>
        <taxon>Bacteria</taxon>
        <taxon>Pseudomonadati</taxon>
        <taxon>Pseudomonadota</taxon>
        <taxon>Alphaproteobacteria</taxon>
        <taxon>Hyphomicrobiales</taxon>
        <taxon>Rhizobiaceae</taxon>
        <taxon>Ciceribacter</taxon>
    </lineage>
</organism>
<dbReference type="OrthoDB" id="9801997at2"/>
<dbReference type="AlphaFoldDB" id="A0A4Q2SXD6"/>
<protein>
    <submittedName>
        <fullName evidence="2">Carboxymuconolactone decarboxylase family protein</fullName>
    </submittedName>
</protein>
<evidence type="ECO:0000313" key="3">
    <source>
        <dbReference type="Proteomes" id="UP000291088"/>
    </source>
</evidence>
<comment type="caution">
    <text evidence="2">The sequence shown here is derived from an EMBL/GenBank/DDBJ whole genome shotgun (WGS) entry which is preliminary data.</text>
</comment>
<dbReference type="RefSeq" id="WP_129333492.1">
    <property type="nucleotide sequence ID" value="NZ_SDVB01000253.1"/>
</dbReference>
<evidence type="ECO:0000259" key="1">
    <source>
        <dbReference type="Pfam" id="PF02627"/>
    </source>
</evidence>
<name>A0A4Q2SXD6_9HYPH</name>
<gene>
    <name evidence="2" type="ORF">EUU22_18695</name>
</gene>
<dbReference type="EMBL" id="SDVB01000253">
    <property type="protein sequence ID" value="RYC10101.1"/>
    <property type="molecule type" value="Genomic_DNA"/>
</dbReference>
<dbReference type="Proteomes" id="UP000291088">
    <property type="component" value="Unassembled WGS sequence"/>
</dbReference>
<proteinExistence type="predicted"/>
<dbReference type="InterPro" id="IPR003779">
    <property type="entry name" value="CMD-like"/>
</dbReference>
<evidence type="ECO:0000313" key="2">
    <source>
        <dbReference type="EMBL" id="RYC10101.1"/>
    </source>
</evidence>
<dbReference type="InterPro" id="IPR004675">
    <property type="entry name" value="AhpD_core"/>
</dbReference>
<dbReference type="GO" id="GO:0051920">
    <property type="term" value="F:peroxiredoxin activity"/>
    <property type="evidence" value="ECO:0007669"/>
    <property type="project" value="InterPro"/>
</dbReference>
<dbReference type="NCBIfam" id="TIGR00778">
    <property type="entry name" value="ahpD_dom"/>
    <property type="match status" value="1"/>
</dbReference>
<dbReference type="PANTHER" id="PTHR34846">
    <property type="entry name" value="4-CARBOXYMUCONOLACTONE DECARBOXYLASE FAMILY PROTEIN (AFU_ORTHOLOGUE AFUA_6G11590)"/>
    <property type="match status" value="1"/>
</dbReference>
<reference evidence="2 3" key="1">
    <citation type="submission" date="2019-01" db="EMBL/GenBank/DDBJ databases">
        <authorList>
            <person name="Deng T."/>
        </authorList>
    </citation>
    <scope>NUCLEOTIDE SEQUENCE [LARGE SCALE GENOMIC DNA]</scope>
    <source>
        <strain evidence="2 3">F8825</strain>
    </source>
</reference>
<accession>A0A4Q2SXD6</accession>